<dbReference type="UniPathway" id="UPA00219"/>
<keyword evidence="4" id="KW-0808">Transferase</keyword>
<dbReference type="PANTHER" id="PTHR30582:SF24">
    <property type="entry name" value="L,D-TRANSPEPTIDASE ERFK_SRFK-RELATED"/>
    <property type="match status" value="1"/>
</dbReference>
<evidence type="ECO:0000256" key="5">
    <source>
        <dbReference type="ARBA" id="ARBA00022801"/>
    </source>
</evidence>
<comment type="similarity">
    <text evidence="2">Belongs to the YkuD family.</text>
</comment>
<reference evidence="13" key="1">
    <citation type="submission" date="2020-12" db="EMBL/GenBank/DDBJ databases">
        <title>Bacterial taxonomy.</title>
        <authorList>
            <person name="Pan X."/>
        </authorList>
    </citation>
    <scope>NUCLEOTIDE SEQUENCE</scope>
    <source>
        <strain evidence="13">M0105</strain>
    </source>
</reference>
<feature type="signal peptide" evidence="11">
    <location>
        <begin position="1"/>
        <end position="24"/>
    </location>
</feature>
<evidence type="ECO:0000256" key="2">
    <source>
        <dbReference type="ARBA" id="ARBA00005992"/>
    </source>
</evidence>
<evidence type="ECO:0000256" key="3">
    <source>
        <dbReference type="ARBA" id="ARBA00022676"/>
    </source>
</evidence>
<evidence type="ECO:0000256" key="9">
    <source>
        <dbReference type="PROSITE-ProRule" id="PRU01373"/>
    </source>
</evidence>
<proteinExistence type="inferred from homology"/>
<dbReference type="Pfam" id="PF03734">
    <property type="entry name" value="YkuD"/>
    <property type="match status" value="1"/>
</dbReference>
<accession>A0A8J7M9L2</accession>
<dbReference type="GO" id="GO:0016757">
    <property type="term" value="F:glycosyltransferase activity"/>
    <property type="evidence" value="ECO:0007669"/>
    <property type="project" value="UniProtKB-KW"/>
</dbReference>
<dbReference type="InterPro" id="IPR018392">
    <property type="entry name" value="LysM"/>
</dbReference>
<dbReference type="GO" id="GO:0018104">
    <property type="term" value="P:peptidoglycan-protein cross-linking"/>
    <property type="evidence" value="ECO:0007669"/>
    <property type="project" value="TreeGrafter"/>
</dbReference>
<dbReference type="PROSITE" id="PS52029">
    <property type="entry name" value="LD_TPASE"/>
    <property type="match status" value="1"/>
</dbReference>
<evidence type="ECO:0000256" key="1">
    <source>
        <dbReference type="ARBA" id="ARBA00004752"/>
    </source>
</evidence>
<keyword evidence="5" id="KW-0378">Hydrolase</keyword>
<evidence type="ECO:0000256" key="11">
    <source>
        <dbReference type="SAM" id="SignalP"/>
    </source>
</evidence>
<feature type="chain" id="PRO_5035274580" evidence="11">
    <location>
        <begin position="25"/>
        <end position="315"/>
    </location>
</feature>
<protein>
    <submittedName>
        <fullName evidence="13">L,D-transpeptidase family protein</fullName>
    </submittedName>
</protein>
<gene>
    <name evidence="13" type="ORF">H0I76_13985</name>
</gene>
<feature type="active site" description="Proton donor/acceptor" evidence="9">
    <location>
        <position position="183"/>
    </location>
</feature>
<keyword evidence="11" id="KW-0732">Signal</keyword>
<comment type="pathway">
    <text evidence="1 9">Cell wall biogenesis; peptidoglycan biosynthesis.</text>
</comment>
<keyword evidence="3" id="KW-0328">Glycosyltransferase</keyword>
<keyword evidence="6 9" id="KW-0133">Cell shape</keyword>
<dbReference type="EMBL" id="JAEHHL010000008">
    <property type="protein sequence ID" value="MBK0400305.1"/>
    <property type="molecule type" value="Genomic_DNA"/>
</dbReference>
<evidence type="ECO:0000256" key="10">
    <source>
        <dbReference type="SAM" id="MobiDB-lite"/>
    </source>
</evidence>
<evidence type="ECO:0000313" key="13">
    <source>
        <dbReference type="EMBL" id="MBK0400305.1"/>
    </source>
</evidence>
<dbReference type="AlphaFoldDB" id="A0A8J7M9L2"/>
<keyword evidence="7 9" id="KW-0573">Peptidoglycan synthesis</keyword>
<dbReference type="SUPFAM" id="SSF141523">
    <property type="entry name" value="L,D-transpeptidase catalytic domain-like"/>
    <property type="match status" value="1"/>
</dbReference>
<comment type="caution">
    <text evidence="13">The sequence shown here is derived from an EMBL/GenBank/DDBJ whole genome shotgun (WGS) entry which is preliminary data.</text>
</comment>
<dbReference type="CDD" id="cd00118">
    <property type="entry name" value="LysM"/>
    <property type="match status" value="1"/>
</dbReference>
<name>A0A8J7M9L2_9RHOB</name>
<organism evidence="13 14">
    <name type="scientific">Thermohalobaculum xanthum</name>
    <dbReference type="NCBI Taxonomy" id="2753746"/>
    <lineage>
        <taxon>Bacteria</taxon>
        <taxon>Pseudomonadati</taxon>
        <taxon>Pseudomonadota</taxon>
        <taxon>Alphaproteobacteria</taxon>
        <taxon>Rhodobacterales</taxon>
        <taxon>Paracoccaceae</taxon>
        <taxon>Thermohalobaculum</taxon>
    </lineage>
</organism>
<dbReference type="Gene3D" id="2.40.440.10">
    <property type="entry name" value="L,D-transpeptidase catalytic domain-like"/>
    <property type="match status" value="1"/>
</dbReference>
<dbReference type="RefSeq" id="WP_200610913.1">
    <property type="nucleotide sequence ID" value="NZ_JAEHHL010000008.1"/>
</dbReference>
<evidence type="ECO:0000256" key="4">
    <source>
        <dbReference type="ARBA" id="ARBA00022679"/>
    </source>
</evidence>
<evidence type="ECO:0000256" key="7">
    <source>
        <dbReference type="ARBA" id="ARBA00022984"/>
    </source>
</evidence>
<dbReference type="InterPro" id="IPR005490">
    <property type="entry name" value="LD_TPept_cat_dom"/>
</dbReference>
<dbReference type="InterPro" id="IPR038063">
    <property type="entry name" value="Transpep_catalytic_dom"/>
</dbReference>
<feature type="active site" description="Nucleophile" evidence="9">
    <location>
        <position position="199"/>
    </location>
</feature>
<dbReference type="Proteomes" id="UP000655420">
    <property type="component" value="Unassembled WGS sequence"/>
</dbReference>
<dbReference type="CDD" id="cd16913">
    <property type="entry name" value="YkuD_like"/>
    <property type="match status" value="1"/>
</dbReference>
<keyword evidence="8 9" id="KW-0961">Cell wall biogenesis/degradation</keyword>
<evidence type="ECO:0000256" key="8">
    <source>
        <dbReference type="ARBA" id="ARBA00023316"/>
    </source>
</evidence>
<evidence type="ECO:0000259" key="12">
    <source>
        <dbReference type="PROSITE" id="PS52029"/>
    </source>
</evidence>
<dbReference type="InterPro" id="IPR050979">
    <property type="entry name" value="LD-transpeptidase"/>
</dbReference>
<dbReference type="GO" id="GO:0008360">
    <property type="term" value="P:regulation of cell shape"/>
    <property type="evidence" value="ECO:0007669"/>
    <property type="project" value="UniProtKB-UniRule"/>
</dbReference>
<evidence type="ECO:0000313" key="14">
    <source>
        <dbReference type="Proteomes" id="UP000655420"/>
    </source>
</evidence>
<keyword evidence="14" id="KW-1185">Reference proteome</keyword>
<dbReference type="GO" id="GO:0005576">
    <property type="term" value="C:extracellular region"/>
    <property type="evidence" value="ECO:0007669"/>
    <property type="project" value="TreeGrafter"/>
</dbReference>
<feature type="region of interest" description="Disordered" evidence="10">
    <location>
        <begin position="139"/>
        <end position="160"/>
    </location>
</feature>
<dbReference type="PANTHER" id="PTHR30582">
    <property type="entry name" value="L,D-TRANSPEPTIDASE"/>
    <property type="match status" value="1"/>
</dbReference>
<evidence type="ECO:0000256" key="6">
    <source>
        <dbReference type="ARBA" id="ARBA00022960"/>
    </source>
</evidence>
<dbReference type="GO" id="GO:0071555">
    <property type="term" value="P:cell wall organization"/>
    <property type="evidence" value="ECO:0007669"/>
    <property type="project" value="UniProtKB-UniRule"/>
</dbReference>
<sequence>MFSKVTTAGLALLLAMLAPREAASAPQEGEDIIGETGYYVTRYEDTIPQLARRFDLGFVELMAANPGVDPWLPGAGRQLLLPLRRILPDVPRKGIVINLAELRLYYFRRDGSVVTHPVGIGRDYWQTPEIRSTISLKRKDPTWTPPASIRAERPNLPAQIGPGPDNPLGDYAMNINYGAYVIHGTNKPLGVGRRVSHGCIRLYPEDIEALFAEVPTGTPVHIIDHEIKLGWSGGALYLEAHPGQKQADAIEAGETPDYHVDIPGLMIRLLEIPGASDLQLDWTLIEATLQERRGVPVRISLAPVGGDVMPLPPLD</sequence>
<feature type="domain" description="L,D-TPase catalytic" evidence="12">
    <location>
        <begin position="93"/>
        <end position="223"/>
    </location>
</feature>
<dbReference type="GO" id="GO:0071972">
    <property type="term" value="F:peptidoglycan L,D-transpeptidase activity"/>
    <property type="evidence" value="ECO:0007669"/>
    <property type="project" value="TreeGrafter"/>
</dbReference>